<dbReference type="EMBL" id="CP017831">
    <property type="protein sequence ID" value="AOZ95689.1"/>
    <property type="molecule type" value="Genomic_DNA"/>
</dbReference>
<keyword evidence="3" id="KW-1185">Reference proteome</keyword>
<organism evidence="2 3">
    <name type="scientific">Butyrivibrio hungatei</name>
    <dbReference type="NCBI Taxonomy" id="185008"/>
    <lineage>
        <taxon>Bacteria</taxon>
        <taxon>Bacillati</taxon>
        <taxon>Bacillota</taxon>
        <taxon>Clostridia</taxon>
        <taxon>Lachnospirales</taxon>
        <taxon>Lachnospiraceae</taxon>
        <taxon>Butyrivibrio</taxon>
    </lineage>
</organism>
<evidence type="ECO:0000256" key="1">
    <source>
        <dbReference type="SAM" id="Phobius"/>
    </source>
</evidence>
<dbReference type="RefSeq" id="WP_071175440.1">
    <property type="nucleotide sequence ID" value="NZ_CP017831.1"/>
</dbReference>
<name>A0A1D9NZN6_9FIRM</name>
<dbReference type="Proteomes" id="UP000179284">
    <property type="component" value="Chromosome I"/>
</dbReference>
<feature type="transmembrane region" description="Helical" evidence="1">
    <location>
        <begin position="46"/>
        <end position="68"/>
    </location>
</feature>
<protein>
    <submittedName>
        <fullName evidence="2">Uncharacterized protein</fullName>
    </submittedName>
</protein>
<reference evidence="3" key="1">
    <citation type="submission" date="2016-10" db="EMBL/GenBank/DDBJ databases">
        <title>The complete genome sequence of the rumen bacterium Butyrivibrio hungatei MB2003.</title>
        <authorList>
            <person name="Palevich N."/>
            <person name="Kelly W.J."/>
            <person name="Leahy S.C."/>
            <person name="Altermann E."/>
            <person name="Rakonjac J."/>
            <person name="Attwood G.T."/>
        </authorList>
    </citation>
    <scope>NUCLEOTIDE SEQUENCE [LARGE SCALE GENOMIC DNA]</scope>
    <source>
        <strain evidence="3">MB2003</strain>
    </source>
</reference>
<feature type="transmembrane region" description="Helical" evidence="1">
    <location>
        <begin position="74"/>
        <end position="94"/>
    </location>
</feature>
<accession>A0A1D9NZN6</accession>
<keyword evidence="1" id="KW-0812">Transmembrane</keyword>
<sequence length="125" mass="13795">MKYVITPEGVLEGITVVGILALVTIILEMAPVLIGFKKSEYKYKIPLLICVNIVTNGILNLILNAYFIQYGFTYFVLELAIVLVEGVIYYLAIYDISFNRALSVSLIANLFSAVVGVFLLLLLGV</sequence>
<feature type="transmembrane region" description="Helical" evidence="1">
    <location>
        <begin position="101"/>
        <end position="123"/>
    </location>
</feature>
<keyword evidence="1" id="KW-1133">Transmembrane helix</keyword>
<gene>
    <name evidence="2" type="ORF">bhn_I0655</name>
</gene>
<evidence type="ECO:0000313" key="3">
    <source>
        <dbReference type="Proteomes" id="UP000179284"/>
    </source>
</evidence>
<dbReference type="AlphaFoldDB" id="A0A1D9NZN6"/>
<dbReference type="OrthoDB" id="9890356at2"/>
<dbReference type="KEGG" id="bhu:bhn_I0655"/>
<proteinExistence type="predicted"/>
<evidence type="ECO:0000313" key="2">
    <source>
        <dbReference type="EMBL" id="AOZ95689.1"/>
    </source>
</evidence>
<feature type="transmembrane region" description="Helical" evidence="1">
    <location>
        <begin position="13"/>
        <end position="34"/>
    </location>
</feature>
<keyword evidence="1" id="KW-0472">Membrane</keyword>